<dbReference type="SUPFAM" id="SSF82171">
    <property type="entry name" value="DPP6 N-terminal domain-like"/>
    <property type="match status" value="1"/>
</dbReference>
<dbReference type="Proteomes" id="UP000647133">
    <property type="component" value="Unassembled WGS sequence"/>
</dbReference>
<feature type="chain" id="PRO_5047445872" evidence="1">
    <location>
        <begin position="23"/>
        <end position="725"/>
    </location>
</feature>
<dbReference type="InterPro" id="IPR050278">
    <property type="entry name" value="Serine_Prot_S9B/DPPIV"/>
</dbReference>
<dbReference type="PANTHER" id="PTHR11731">
    <property type="entry name" value="PROTEASE FAMILY S9B,C DIPEPTIDYL-PEPTIDASE IV-RELATED"/>
    <property type="match status" value="1"/>
</dbReference>
<evidence type="ECO:0000259" key="2">
    <source>
        <dbReference type="Pfam" id="PF00326"/>
    </source>
</evidence>
<feature type="domain" description="Dipeptidylpeptidase IV N-terminal" evidence="3">
    <location>
        <begin position="98"/>
        <end position="440"/>
    </location>
</feature>
<organism evidence="4 5">
    <name type="scientific">Echinicola arenosa</name>
    <dbReference type="NCBI Taxonomy" id="2774144"/>
    <lineage>
        <taxon>Bacteria</taxon>
        <taxon>Pseudomonadati</taxon>
        <taxon>Bacteroidota</taxon>
        <taxon>Cytophagia</taxon>
        <taxon>Cytophagales</taxon>
        <taxon>Cyclobacteriaceae</taxon>
        <taxon>Echinicola</taxon>
    </lineage>
</organism>
<comment type="caution">
    <text evidence="4">The sequence shown here is derived from an EMBL/GenBank/DDBJ whole genome shotgun (WGS) entry which is preliminary data.</text>
</comment>
<dbReference type="InterPro" id="IPR002469">
    <property type="entry name" value="Peptidase_S9B_N"/>
</dbReference>
<protein>
    <submittedName>
        <fullName evidence="4">S9 family peptidase</fullName>
    </submittedName>
</protein>
<dbReference type="Gene3D" id="3.40.50.1820">
    <property type="entry name" value="alpha/beta hydrolase"/>
    <property type="match status" value="1"/>
</dbReference>
<dbReference type="Pfam" id="PF00930">
    <property type="entry name" value="DPPIV_N"/>
    <property type="match status" value="1"/>
</dbReference>
<name>A0ABR9AHQ0_9BACT</name>
<feature type="domain" description="Peptidase S9 prolyl oligopeptidase catalytic" evidence="2">
    <location>
        <begin position="533"/>
        <end position="725"/>
    </location>
</feature>
<dbReference type="Pfam" id="PF00326">
    <property type="entry name" value="Peptidase_S9"/>
    <property type="match status" value="1"/>
</dbReference>
<evidence type="ECO:0000256" key="1">
    <source>
        <dbReference type="SAM" id="SignalP"/>
    </source>
</evidence>
<gene>
    <name evidence="4" type="ORF">IFO69_06385</name>
</gene>
<keyword evidence="5" id="KW-1185">Reference proteome</keyword>
<evidence type="ECO:0000259" key="3">
    <source>
        <dbReference type="Pfam" id="PF00930"/>
    </source>
</evidence>
<dbReference type="PANTHER" id="PTHR11731:SF193">
    <property type="entry name" value="DIPEPTIDYL PEPTIDASE 9"/>
    <property type="match status" value="1"/>
</dbReference>
<proteinExistence type="predicted"/>
<dbReference type="Gene3D" id="2.140.10.30">
    <property type="entry name" value="Dipeptidylpeptidase IV, N-terminal domain"/>
    <property type="match status" value="1"/>
</dbReference>
<feature type="signal peptide" evidence="1">
    <location>
        <begin position="1"/>
        <end position="22"/>
    </location>
</feature>
<evidence type="ECO:0000313" key="5">
    <source>
        <dbReference type="Proteomes" id="UP000647133"/>
    </source>
</evidence>
<reference evidence="4 5" key="1">
    <citation type="submission" date="2020-09" db="EMBL/GenBank/DDBJ databases">
        <title>Echinicola sp. CAU 1574 isolated from sand of Sido Beach.</title>
        <authorList>
            <person name="Kim W."/>
        </authorList>
    </citation>
    <scope>NUCLEOTIDE SEQUENCE [LARGE SCALE GENOMIC DNA]</scope>
    <source>
        <strain evidence="4 5">CAU 1574</strain>
    </source>
</reference>
<dbReference type="EMBL" id="JACYTQ010000002">
    <property type="protein sequence ID" value="MBD8488370.1"/>
    <property type="molecule type" value="Genomic_DNA"/>
</dbReference>
<dbReference type="InterPro" id="IPR001375">
    <property type="entry name" value="Peptidase_S9_cat"/>
</dbReference>
<sequence>MNQIRILALLAIVICVCFQAIAQQKKVSLEAIFKEGVFSQKSVRGINWMKDGQYYSSFKRENGASQVVKMNVSTGEEEAILIDGNKLGINFSSYSFNNDETKALVATEVESIYRRSSKGIFYVVDLATGVSQKLMDGEKISYATLSPDNTKVAFVKDNNLYYITLENNEVHQITTDGKWNHIINGAADWVYEEEFSMAQAFKWSPDGQKIAFIRFDETDVPEYNMQVWGPLYPQDYKFKYPKAGEKNAEVSIHVFDLGSEETTLVDAGKEKDIYLPRIYWTGDSETLAFIRLNRLQNQLDLFHANTSTGESKTVLTESSETYVDLNYNDNLLYLADNKGFIRTSEQDGFKHIYHHDMNGKLIAQITKGDWEVTEVVGVDEKGKKIYYISTEKSPLERNLYTVKLNGKSKTELTPALGTHSINMSPDFKYYIDYYSTANNPLTVTLNTSKGETIKVLEDNHDLTERLETYALSDKEFFDFETVDGTTLNGYMIKPADFTESKQYPVLMYVYGGPGSENVKNSWGGTRDFWHHHLASEGYIVVCVDNRGTGGRGRDFKHSTYANLGDLETQDQIAGAKYLGSLPYVDATRIGIWGWSYGGYMSSLSLMLGNDVFKTAIAVAPVTTWRYYDTIYTERYLQTPQLNAAGYDDFSPITHVDKLKGNFLLIHGTGDDNVHFQNSVDLVNALVAADKQFETFYYPNRNHGIYGGNTTWHLYNMMTDFIKRKL</sequence>
<dbReference type="RefSeq" id="WP_192009243.1">
    <property type="nucleotide sequence ID" value="NZ_JACYTQ010000002.1"/>
</dbReference>
<keyword evidence="1" id="KW-0732">Signal</keyword>
<evidence type="ECO:0000313" key="4">
    <source>
        <dbReference type="EMBL" id="MBD8488370.1"/>
    </source>
</evidence>
<dbReference type="InterPro" id="IPR029058">
    <property type="entry name" value="AB_hydrolase_fold"/>
</dbReference>
<accession>A0ABR9AHQ0</accession>
<dbReference type="SUPFAM" id="SSF53474">
    <property type="entry name" value="alpha/beta-Hydrolases"/>
    <property type="match status" value="1"/>
</dbReference>